<dbReference type="InterPro" id="IPR004305">
    <property type="entry name" value="Thiaminase-2/PQQC"/>
</dbReference>
<name>A0A3N4KPQ1_9PEZI</name>
<feature type="domain" description="Pyridoxamine kinase/Phosphomethylpyrimidine kinase" evidence="2">
    <location>
        <begin position="17"/>
        <end position="285"/>
    </location>
</feature>
<evidence type="ECO:0000313" key="3">
    <source>
        <dbReference type="EMBL" id="RPB11292.1"/>
    </source>
</evidence>
<dbReference type="GO" id="GO:0009228">
    <property type="term" value="P:thiamine biosynthetic process"/>
    <property type="evidence" value="ECO:0007669"/>
    <property type="project" value="InterPro"/>
</dbReference>
<dbReference type="FunCoup" id="A0A3N4KPQ1">
    <property type="interactions" value="697"/>
</dbReference>
<dbReference type="NCBIfam" id="TIGR00097">
    <property type="entry name" value="HMP-P_kinase"/>
    <property type="match status" value="1"/>
</dbReference>
<organism evidence="3 4">
    <name type="scientific">Morchella conica CCBAS932</name>
    <dbReference type="NCBI Taxonomy" id="1392247"/>
    <lineage>
        <taxon>Eukaryota</taxon>
        <taxon>Fungi</taxon>
        <taxon>Dikarya</taxon>
        <taxon>Ascomycota</taxon>
        <taxon>Pezizomycotina</taxon>
        <taxon>Pezizomycetes</taxon>
        <taxon>Pezizales</taxon>
        <taxon>Morchellaceae</taxon>
        <taxon>Morchella</taxon>
    </lineage>
</organism>
<dbReference type="OrthoDB" id="10028886at2759"/>
<dbReference type="GO" id="GO:0050334">
    <property type="term" value="F:thiaminase activity"/>
    <property type="evidence" value="ECO:0007669"/>
    <property type="project" value="InterPro"/>
</dbReference>
<dbReference type="STRING" id="1392247.A0A3N4KPQ1"/>
<reference evidence="3 4" key="1">
    <citation type="journal article" date="2018" name="Nat. Ecol. Evol.">
        <title>Pezizomycetes genomes reveal the molecular basis of ectomycorrhizal truffle lifestyle.</title>
        <authorList>
            <person name="Murat C."/>
            <person name="Payen T."/>
            <person name="Noel B."/>
            <person name="Kuo A."/>
            <person name="Morin E."/>
            <person name="Chen J."/>
            <person name="Kohler A."/>
            <person name="Krizsan K."/>
            <person name="Balestrini R."/>
            <person name="Da Silva C."/>
            <person name="Montanini B."/>
            <person name="Hainaut M."/>
            <person name="Levati E."/>
            <person name="Barry K.W."/>
            <person name="Belfiori B."/>
            <person name="Cichocki N."/>
            <person name="Clum A."/>
            <person name="Dockter R.B."/>
            <person name="Fauchery L."/>
            <person name="Guy J."/>
            <person name="Iotti M."/>
            <person name="Le Tacon F."/>
            <person name="Lindquist E.A."/>
            <person name="Lipzen A."/>
            <person name="Malagnac F."/>
            <person name="Mello A."/>
            <person name="Molinier V."/>
            <person name="Miyauchi S."/>
            <person name="Poulain J."/>
            <person name="Riccioni C."/>
            <person name="Rubini A."/>
            <person name="Sitrit Y."/>
            <person name="Splivallo R."/>
            <person name="Traeger S."/>
            <person name="Wang M."/>
            <person name="Zifcakova L."/>
            <person name="Wipf D."/>
            <person name="Zambonelli A."/>
            <person name="Paolocci F."/>
            <person name="Nowrousian M."/>
            <person name="Ottonello S."/>
            <person name="Baldrian P."/>
            <person name="Spatafora J.W."/>
            <person name="Henrissat B."/>
            <person name="Nagy L.G."/>
            <person name="Aury J.M."/>
            <person name="Wincker P."/>
            <person name="Grigoriev I.V."/>
            <person name="Bonfante P."/>
            <person name="Martin F.M."/>
        </authorList>
    </citation>
    <scope>NUCLEOTIDE SEQUENCE [LARGE SCALE GENOMIC DNA]</scope>
    <source>
        <strain evidence="3 4">CCBAS932</strain>
    </source>
</reference>
<dbReference type="InterPro" id="IPR016084">
    <property type="entry name" value="Haem_Oase-like_multi-hlx"/>
</dbReference>
<dbReference type="SUPFAM" id="SSF53613">
    <property type="entry name" value="Ribokinase-like"/>
    <property type="match status" value="1"/>
</dbReference>
<dbReference type="FunFam" id="1.20.910.10:FF:000003">
    <property type="entry name" value="Hydroxymethylpyrimidine/phosphomethylpyrimidine kinase THI20"/>
    <property type="match status" value="1"/>
</dbReference>
<dbReference type="Pfam" id="PF08543">
    <property type="entry name" value="Phos_pyr_kin"/>
    <property type="match status" value="1"/>
</dbReference>
<dbReference type="Proteomes" id="UP000277580">
    <property type="component" value="Unassembled WGS sequence"/>
</dbReference>
<proteinExistence type="predicted"/>
<dbReference type="SUPFAM" id="SSF48613">
    <property type="entry name" value="Heme oxygenase-like"/>
    <property type="match status" value="1"/>
</dbReference>
<protein>
    <recommendedName>
        <fullName evidence="5">Phosphomethylpyrimidine kinase</fullName>
    </recommendedName>
</protein>
<dbReference type="CDD" id="cd19367">
    <property type="entry name" value="TenA_C_ScTHI20-like"/>
    <property type="match status" value="1"/>
</dbReference>
<gene>
    <name evidence="3" type="ORF">P167DRAFT_489484</name>
</gene>
<dbReference type="InterPro" id="IPR013749">
    <property type="entry name" value="PM/HMP-P_kinase-1"/>
</dbReference>
<dbReference type="FunFam" id="3.40.1190.20:FF:000034">
    <property type="entry name" value="Putative hydroxymethylpyrimidine/ phosphomethylpyrimidine kinase 2"/>
    <property type="match status" value="1"/>
</dbReference>
<dbReference type="PANTHER" id="PTHR20858">
    <property type="entry name" value="PHOSPHOMETHYLPYRIMIDINE KINASE"/>
    <property type="match status" value="1"/>
</dbReference>
<evidence type="ECO:0000313" key="4">
    <source>
        <dbReference type="Proteomes" id="UP000277580"/>
    </source>
</evidence>
<dbReference type="GO" id="GO:0005829">
    <property type="term" value="C:cytosol"/>
    <property type="evidence" value="ECO:0007669"/>
    <property type="project" value="TreeGrafter"/>
</dbReference>
<dbReference type="AlphaFoldDB" id="A0A3N4KPQ1"/>
<dbReference type="Gene3D" id="3.40.1190.20">
    <property type="match status" value="1"/>
</dbReference>
<sequence length="524" mass="57055">MSAEATPPRVLTIAGSDPSGGAGIEADIKVITAHGCYAMTAITALTAQNTCGVRGVHIVPPEFLRSSLEAVLEDVGVDVVKTGMLAGEETVKVVAEVLKKYKLERTVIDPVMVSTSGSELLPTSTVAAFIEHIFPHTYLLTPNIPEAKLLLSTLNITVDAVTSVETVIEIAKALQTHGPKNILLKGGHIPFRKIGTKYYLAEKEGEREVVVDVLVVEGGTAVCVESPYVDSKNTHGTGCSLASSIAANLARGFTLEDAVRAACNYISAAIRTSFSGIGKGHGPINHLHSNYVLPFAPGHFVDYLLNHPRVKSHWHDYTHHDFANQLGAGTLDKECFKHYLMQDYLFLIQFARANALAGYKGTTISDLSKAATIIHYVEREMTLHTSYCASFGVMQSQMDSATESQACTAYTRYVLDIGQTQDYFALQVAMAPCLLGYRHVAVRLEKEYAATAQGNMYWKWVQSYSGDDYGGAYREGRGEVGVLVELLEKYSIKQSAGRIEELVEIFAKATKLEEGFWTMGLERG</sequence>
<dbReference type="EMBL" id="ML119136">
    <property type="protein sequence ID" value="RPB11292.1"/>
    <property type="molecule type" value="Genomic_DNA"/>
</dbReference>
<dbReference type="InterPro" id="IPR029056">
    <property type="entry name" value="Ribokinase-like"/>
</dbReference>
<dbReference type="InterPro" id="IPR004399">
    <property type="entry name" value="HMP/HMP-P_kinase_dom"/>
</dbReference>
<dbReference type="GO" id="GO:0008902">
    <property type="term" value="F:hydroxymethylpyrimidine kinase activity"/>
    <property type="evidence" value="ECO:0007669"/>
    <property type="project" value="TreeGrafter"/>
</dbReference>
<dbReference type="NCBIfam" id="TIGR04306">
    <property type="entry name" value="salvage_TenA"/>
    <property type="match status" value="1"/>
</dbReference>
<keyword evidence="4" id="KW-1185">Reference proteome</keyword>
<evidence type="ECO:0000259" key="1">
    <source>
        <dbReference type="Pfam" id="PF03070"/>
    </source>
</evidence>
<evidence type="ECO:0008006" key="5">
    <source>
        <dbReference type="Google" id="ProtNLM"/>
    </source>
</evidence>
<dbReference type="Pfam" id="PF03070">
    <property type="entry name" value="TENA_THI-4"/>
    <property type="match status" value="1"/>
</dbReference>
<dbReference type="GO" id="GO:0008972">
    <property type="term" value="F:phosphomethylpyrimidine kinase activity"/>
    <property type="evidence" value="ECO:0007669"/>
    <property type="project" value="InterPro"/>
</dbReference>
<accession>A0A3N4KPQ1</accession>
<dbReference type="InParanoid" id="A0A3N4KPQ1"/>
<dbReference type="CDD" id="cd01169">
    <property type="entry name" value="HMPP_kinase"/>
    <property type="match status" value="1"/>
</dbReference>
<feature type="domain" description="Thiaminase-2/PQQC" evidence="1">
    <location>
        <begin position="307"/>
        <end position="522"/>
    </location>
</feature>
<dbReference type="PANTHER" id="PTHR20858:SF17">
    <property type="entry name" value="HYDROXYMETHYLPYRIMIDINE_PHOSPHOMETHYLPYRIMIDINE KINASE THI20-RELATED"/>
    <property type="match status" value="1"/>
</dbReference>
<dbReference type="Gene3D" id="1.20.910.10">
    <property type="entry name" value="Heme oxygenase-like"/>
    <property type="match status" value="1"/>
</dbReference>
<evidence type="ECO:0000259" key="2">
    <source>
        <dbReference type="Pfam" id="PF08543"/>
    </source>
</evidence>
<dbReference type="InterPro" id="IPR027574">
    <property type="entry name" value="Thiaminase_II"/>
</dbReference>